<keyword evidence="1" id="KW-0812">Transmembrane</keyword>
<feature type="transmembrane region" description="Helical" evidence="1">
    <location>
        <begin position="880"/>
        <end position="902"/>
    </location>
</feature>
<dbReference type="Proteomes" id="UP000199028">
    <property type="component" value="Unassembled WGS sequence"/>
</dbReference>
<dbReference type="Pfam" id="PF14028">
    <property type="entry name" value="Lant_dehydr_C"/>
    <property type="match status" value="1"/>
</dbReference>
<evidence type="ECO:0000259" key="2">
    <source>
        <dbReference type="Pfam" id="PF04738"/>
    </source>
</evidence>
<dbReference type="OrthoDB" id="1273722at2"/>
<feature type="domain" description="Lantibiotic dehydratase N-terminal" evidence="2">
    <location>
        <begin position="51"/>
        <end position="688"/>
    </location>
</feature>
<reference evidence="5" key="1">
    <citation type="submission" date="2016-10" db="EMBL/GenBank/DDBJ databases">
        <authorList>
            <person name="Varghese N."/>
            <person name="Submissions S."/>
        </authorList>
    </citation>
    <scope>NUCLEOTIDE SEQUENCE [LARGE SCALE GENOMIC DNA]</scope>
    <source>
        <strain evidence="5">CGMCC 4.578</strain>
    </source>
</reference>
<proteinExistence type="predicted"/>
<keyword evidence="1" id="KW-0472">Membrane</keyword>
<dbReference type="InterPro" id="IPR006827">
    <property type="entry name" value="Lant_deHydtase_N"/>
</dbReference>
<gene>
    <name evidence="4" type="ORF">SAMN05216195_112151</name>
</gene>
<dbReference type="NCBIfam" id="TIGR03891">
    <property type="entry name" value="thiopep_ocin"/>
    <property type="match status" value="1"/>
</dbReference>
<keyword evidence="5" id="KW-1185">Reference proteome</keyword>
<evidence type="ECO:0000256" key="1">
    <source>
        <dbReference type="SAM" id="Phobius"/>
    </source>
</evidence>
<name>A0A1H9WRF3_9PSEU</name>
<evidence type="ECO:0000313" key="5">
    <source>
        <dbReference type="Proteomes" id="UP000199028"/>
    </source>
</evidence>
<accession>A0A1H9WRF3</accession>
<evidence type="ECO:0000313" key="4">
    <source>
        <dbReference type="EMBL" id="SES36394.1"/>
    </source>
</evidence>
<evidence type="ECO:0000259" key="3">
    <source>
        <dbReference type="Pfam" id="PF14028"/>
    </source>
</evidence>
<dbReference type="InterPro" id="IPR023809">
    <property type="entry name" value="Thiopep_bacteriocin_synth_dom"/>
</dbReference>
<organism evidence="4 5">
    <name type="scientific">Lentzea flaviverrucosa</name>
    <dbReference type="NCBI Taxonomy" id="200379"/>
    <lineage>
        <taxon>Bacteria</taxon>
        <taxon>Bacillati</taxon>
        <taxon>Actinomycetota</taxon>
        <taxon>Actinomycetes</taxon>
        <taxon>Pseudonocardiales</taxon>
        <taxon>Pseudonocardiaceae</taxon>
        <taxon>Lentzea</taxon>
    </lineage>
</organism>
<keyword evidence="1" id="KW-1133">Transmembrane helix</keyword>
<sequence length="1019" mass="110841">MSTRKSAWTYRHRGIALLRAAAVPLHQLPAQWPDLSDTQACREWLLEMSTHTELADAIGHASPGLAAQLLTDTIESKQVRRVTLSVIRYLLRITGRHTPFGLFAGVAPVAVGGPATESRWGSEHHVFARVDAVWLADLIDRLEACPELLRQLDVAFTNLATTRGGRLEVPQGPKTATARNTRALQAVQNAASTPIHVADLIDKLAAEFPDVELDTISAMLTTLVGQGFLTTNLRAPLTVTDSLSYLVDRLRTANAGAIPSITAILVELERVQEDLRSHNQPGTDQAAQRDLREALTGRMRTLSTAGRVPLSLDLRLDAEVRLPEQLAHEVEQAASVLARLSNQPTGNPVWRDFYIAFCERFGTGALVPLADVVDPDAGLGLPHTYPGSVLQPPSEGSSEREQKLLALSWTAWADGTGEIVLTEDTITALTVGDPATQRRIPAHVELAARVHAASADALRRGEYTFTVAPARSAGTFTSRFATIASDCGLEHLYADAPASVSGALPVQLSFPPIYATGENVCRVPAYLPHLLSLGEHRAQHPEQRVIAPGDLAIIATRDGLHLVSLSMGRLIEPQVFHALALDKQAPPLARFLANLTRALGATWHEFDWGSHAQQLPVLPRVRHGRAVLSPARWRLDATDLPTSLDDDQWTARLGQWRRRWRCPATVELRDADRSLRLTLDEPAHVAILHTHLRKHGHAMLLEAAPAEAFGWAGGHVHEIAVPLFSTQPQTPSPPVASRPVLTNGGHGQPPGAVNSTWLYAKVFTHPDRINEIIADRIPHLLQAIGSETRWWFVRYRSPHETDHIRLRLATSDRDAYARSLAALGDWGQQLRVDGVAGRLAADTYLPEIGRYGCGAKMTAAENVFAADSAAVAAQLRHDSILGAGTAVGLLLGLVDIVAGFFGDQTAAMTWLRTRPVLPGTVPADRAVLSDAIRLVQGDVDDRPGWTGQVAETWARRAAALAAYRTQLSADTDTDAVLESLLHMHHNRAAGIDRDADKATRRMARHLAQAVHARQPETSR</sequence>
<protein>
    <submittedName>
        <fullName evidence="4">Thiopeptide-type bacteriocin biosynthesis domain-containing protein</fullName>
    </submittedName>
</protein>
<feature type="domain" description="Thiopeptide-type bacteriocin biosynthesis" evidence="3">
    <location>
        <begin position="757"/>
        <end position="1005"/>
    </location>
</feature>
<dbReference type="Pfam" id="PF04738">
    <property type="entry name" value="Lant_dehydr_N"/>
    <property type="match status" value="1"/>
</dbReference>
<dbReference type="AlphaFoldDB" id="A0A1H9WRF3"/>
<dbReference type="EMBL" id="FOFT01000012">
    <property type="protein sequence ID" value="SES36394.1"/>
    <property type="molecule type" value="Genomic_DNA"/>
</dbReference>